<evidence type="ECO:0000256" key="1">
    <source>
        <dbReference type="SAM" id="MobiDB-lite"/>
    </source>
</evidence>
<feature type="compositionally biased region" description="Low complexity" evidence="1">
    <location>
        <begin position="149"/>
        <end position="160"/>
    </location>
</feature>
<organism evidence="2">
    <name type="scientific">Oryza nivara</name>
    <name type="common">Indian wild rice</name>
    <name type="synonym">Oryza sativa f. spontanea</name>
    <dbReference type="NCBI Taxonomy" id="4536"/>
    <lineage>
        <taxon>Eukaryota</taxon>
        <taxon>Viridiplantae</taxon>
        <taxon>Streptophyta</taxon>
        <taxon>Embryophyta</taxon>
        <taxon>Tracheophyta</taxon>
        <taxon>Spermatophyta</taxon>
        <taxon>Magnoliopsida</taxon>
        <taxon>Liliopsida</taxon>
        <taxon>Poales</taxon>
        <taxon>Poaceae</taxon>
        <taxon>BOP clade</taxon>
        <taxon>Oryzoideae</taxon>
        <taxon>Oryzeae</taxon>
        <taxon>Oryzinae</taxon>
        <taxon>Oryza</taxon>
    </lineage>
</organism>
<dbReference type="Proteomes" id="UP000006591">
    <property type="component" value="Chromosome 3"/>
</dbReference>
<reference evidence="2" key="1">
    <citation type="submission" date="2015-04" db="UniProtKB">
        <authorList>
            <consortium name="EnsemblPlants"/>
        </authorList>
    </citation>
    <scope>IDENTIFICATION</scope>
    <source>
        <strain evidence="2">SL10</strain>
    </source>
</reference>
<reference evidence="2" key="2">
    <citation type="submission" date="2018-04" db="EMBL/GenBank/DDBJ databases">
        <title>OnivRS2 (Oryza nivara Reference Sequence Version 2).</title>
        <authorList>
            <person name="Zhang J."/>
            <person name="Kudrna D."/>
            <person name="Lee S."/>
            <person name="Talag J."/>
            <person name="Rajasekar S."/>
            <person name="Welchert J."/>
            <person name="Hsing Y.-I."/>
            <person name="Wing R.A."/>
        </authorList>
    </citation>
    <scope>NUCLEOTIDE SEQUENCE [LARGE SCALE GENOMIC DNA]</scope>
    <source>
        <strain evidence="2">SL10</strain>
    </source>
</reference>
<dbReference type="Gramene" id="ONIVA03G24430.1">
    <property type="protein sequence ID" value="ONIVA03G24430.1"/>
    <property type="gene ID" value="ONIVA03G24430"/>
</dbReference>
<accession>A0A0E0GPI9</accession>
<dbReference type="EnsemblPlants" id="ONIVA03G24430.1">
    <property type="protein sequence ID" value="ONIVA03G24430.1"/>
    <property type="gene ID" value="ONIVA03G24430"/>
</dbReference>
<keyword evidence="3" id="KW-1185">Reference proteome</keyword>
<protein>
    <submittedName>
        <fullName evidence="2">Uncharacterized protein</fullName>
    </submittedName>
</protein>
<feature type="region of interest" description="Disordered" evidence="1">
    <location>
        <begin position="149"/>
        <end position="171"/>
    </location>
</feature>
<evidence type="ECO:0000313" key="2">
    <source>
        <dbReference type="EnsemblPlants" id="ONIVA03G24430.1"/>
    </source>
</evidence>
<dbReference type="HOGENOM" id="CLU_1368127_0_0_1"/>
<name>A0A0E0GPI9_ORYNI</name>
<dbReference type="AlphaFoldDB" id="A0A0E0GPI9"/>
<sequence length="200" mass="21654">MGGPPFTCFTTQVKGNKLRIFDPIIFSEFWVGPTEPPPPPFPVGVCTAHSATAVHSATAAHGMRAAAANLRRRRRRAVFALLRRPTFPNSPRVHAVMAGQWSSEAGAVFFSSTPPAPYSPSPSPPKPPLITAPRRLYIAGELIPFLPHPSSSSSSLSPPHAGRRPISLVGALPTKPSRQYLRLNEANPFPNLPLPFPFRD</sequence>
<evidence type="ECO:0000313" key="3">
    <source>
        <dbReference type="Proteomes" id="UP000006591"/>
    </source>
</evidence>
<proteinExistence type="predicted"/>